<dbReference type="AlphaFoldDB" id="A0A9X7W4V7"/>
<protein>
    <submittedName>
        <fullName evidence="1">Uncharacterized protein</fullName>
    </submittedName>
</protein>
<evidence type="ECO:0000313" key="1">
    <source>
        <dbReference type="EMBL" id="QSO50093.1"/>
    </source>
</evidence>
<dbReference type="Proteomes" id="UP000663505">
    <property type="component" value="Chromosome"/>
</dbReference>
<organism evidence="1 2">
    <name type="scientific">Alicyclobacillus mengziensis</name>
    <dbReference type="NCBI Taxonomy" id="2931921"/>
    <lineage>
        <taxon>Bacteria</taxon>
        <taxon>Bacillati</taxon>
        <taxon>Bacillota</taxon>
        <taxon>Bacilli</taxon>
        <taxon>Bacillales</taxon>
        <taxon>Alicyclobacillaceae</taxon>
        <taxon>Alicyclobacillus</taxon>
    </lineage>
</organism>
<sequence>MDSDMEKSIPTSSKAAIDTNFGAFARNNGVTMDMGDVQFANLSEGTLNQIRKLEHSLRKETQRDIYLLAYERPSNSPIPRH</sequence>
<proteinExistence type="predicted"/>
<name>A0A9X7W4V7_9BACL</name>
<dbReference type="EMBL" id="CP071182">
    <property type="protein sequence ID" value="QSO50093.1"/>
    <property type="molecule type" value="Genomic_DNA"/>
</dbReference>
<gene>
    <name evidence="1" type="ORF">JZ786_22070</name>
</gene>
<accession>A0A9X7W4V7</accession>
<dbReference type="KEGG" id="afx:JZ786_22070"/>
<keyword evidence="2" id="KW-1185">Reference proteome</keyword>
<dbReference type="RefSeq" id="WP_206659394.1">
    <property type="nucleotide sequence ID" value="NZ_CP071182.1"/>
</dbReference>
<evidence type="ECO:0000313" key="2">
    <source>
        <dbReference type="Proteomes" id="UP000663505"/>
    </source>
</evidence>
<reference evidence="1 2" key="1">
    <citation type="submission" date="2021-02" db="EMBL/GenBank/DDBJ databases">
        <title>Alicyclobacillus curvatus sp. nov. and Alicyclobacillus mengziensis sp. nov., two acidophilic bacteria isolated from acid mine drainage.</title>
        <authorList>
            <person name="Huang Y."/>
        </authorList>
    </citation>
    <scope>NUCLEOTIDE SEQUENCE [LARGE SCALE GENOMIC DNA]</scope>
    <source>
        <strain evidence="1 2">S30H14</strain>
    </source>
</reference>